<dbReference type="PANTHER" id="PTHR13318:SF247">
    <property type="entry name" value="GH16156P"/>
    <property type="match status" value="1"/>
</dbReference>
<dbReference type="SUPFAM" id="SSF81383">
    <property type="entry name" value="F-box domain"/>
    <property type="match status" value="1"/>
</dbReference>
<keyword evidence="1" id="KW-0833">Ubl conjugation pathway</keyword>
<dbReference type="SMART" id="SM00256">
    <property type="entry name" value="FBOX"/>
    <property type="match status" value="1"/>
</dbReference>
<evidence type="ECO:0000313" key="7">
    <source>
        <dbReference type="Proteomes" id="UP001432146"/>
    </source>
</evidence>
<evidence type="ECO:0000256" key="3">
    <source>
        <dbReference type="PROSITE-ProRule" id="PRU00176"/>
    </source>
</evidence>
<keyword evidence="7" id="KW-1185">Reference proteome</keyword>
<dbReference type="Gene3D" id="3.30.70.330">
    <property type="match status" value="1"/>
</dbReference>
<dbReference type="InterPro" id="IPR036047">
    <property type="entry name" value="F-box-like_dom_sf"/>
</dbReference>
<name>A0AAW0ZQ47_9HYME</name>
<dbReference type="Pfam" id="PF00076">
    <property type="entry name" value="RRM_1"/>
    <property type="match status" value="1"/>
</dbReference>
<accession>A0AAW0ZQ47</accession>
<dbReference type="AlphaFoldDB" id="A0AAW0ZQ47"/>
<dbReference type="InterPro" id="IPR000504">
    <property type="entry name" value="RRM_dom"/>
</dbReference>
<organism evidence="6 7">
    <name type="scientific">Tetragonisca angustula</name>
    <dbReference type="NCBI Taxonomy" id="166442"/>
    <lineage>
        <taxon>Eukaryota</taxon>
        <taxon>Metazoa</taxon>
        <taxon>Ecdysozoa</taxon>
        <taxon>Arthropoda</taxon>
        <taxon>Hexapoda</taxon>
        <taxon>Insecta</taxon>
        <taxon>Pterygota</taxon>
        <taxon>Neoptera</taxon>
        <taxon>Endopterygota</taxon>
        <taxon>Hymenoptera</taxon>
        <taxon>Apocrita</taxon>
        <taxon>Aculeata</taxon>
        <taxon>Apoidea</taxon>
        <taxon>Anthophila</taxon>
        <taxon>Apidae</taxon>
        <taxon>Tetragonisca</taxon>
    </lineage>
</organism>
<dbReference type="InterPro" id="IPR001810">
    <property type="entry name" value="F-box_dom"/>
</dbReference>
<dbReference type="GO" id="GO:0003723">
    <property type="term" value="F:RNA binding"/>
    <property type="evidence" value="ECO:0007669"/>
    <property type="project" value="UniProtKB-UniRule"/>
</dbReference>
<dbReference type="InterPro" id="IPR035979">
    <property type="entry name" value="RBD_domain_sf"/>
</dbReference>
<dbReference type="Proteomes" id="UP001432146">
    <property type="component" value="Unassembled WGS sequence"/>
</dbReference>
<protein>
    <recommendedName>
        <fullName evidence="8">RNA-binding protein EEED8.10</fullName>
    </recommendedName>
</protein>
<dbReference type="SUPFAM" id="SSF54928">
    <property type="entry name" value="RNA-binding domain, RBD"/>
    <property type="match status" value="1"/>
</dbReference>
<sequence length="552" mass="63270">MDKTSIPIFTSITNDGVPVRKIFVSNLARRTTFRDLIKLFSNYGEVESCFLRRNPRNRNNYAFVTFNSLYAAIRARYARKLVLRSKYLKIQAANPWHQPRNVKNKRKNYNVKKHKSKFNKMSNDIRNRGDGEDEISIQKLNDDCLMHIFCHLPIIDKIRAERVCKRWKALIKKSWYNMKRLDLLYTMWGSLADINGREVTIHMIRKILYRCGSYLNEVDLSLVPCYVHQHAVTIIGKLCRNLQIIDITGLRVSRSGIYSLINNCHKLTKLSIGPTTYACDIDLQKLFQMNPKLQYFEVYQTPISGRCLLHLPMNIEEIVLNSCKHLQEISLLEAIMKLRGIKALTINKCDCITSNVIRFIGTYCRNLEVLKLCYIPSTSNFQLLDTLHITLLTNLKILTISENAVITDRFLFCLVTTCQNLTYLDISSCYGITNFGMTAITTLSELEVLIMNNMPVVTVVQLWDAANLQKIECRSSQFMDGVIINLIKSAPQLKVLDLSESQFITNTTLEEAATITASRTNNVILKIFVGGTSVDLCTFNNVSPFLQIVIAL</sequence>
<evidence type="ECO:0000259" key="4">
    <source>
        <dbReference type="PROSITE" id="PS50102"/>
    </source>
</evidence>
<gene>
    <name evidence="6" type="ORF">QLX08_007220</name>
</gene>
<dbReference type="SUPFAM" id="SSF52047">
    <property type="entry name" value="RNI-like"/>
    <property type="match status" value="1"/>
</dbReference>
<dbReference type="Gene3D" id="3.80.10.10">
    <property type="entry name" value="Ribonuclease Inhibitor"/>
    <property type="match status" value="2"/>
</dbReference>
<feature type="domain" description="RRM" evidence="4">
    <location>
        <begin position="20"/>
        <end position="95"/>
    </location>
</feature>
<evidence type="ECO:0000313" key="6">
    <source>
        <dbReference type="EMBL" id="KAK9299917.1"/>
    </source>
</evidence>
<dbReference type="InterPro" id="IPR012677">
    <property type="entry name" value="Nucleotide-bd_a/b_plait_sf"/>
</dbReference>
<evidence type="ECO:0000256" key="2">
    <source>
        <dbReference type="ARBA" id="ARBA00022884"/>
    </source>
</evidence>
<evidence type="ECO:0000259" key="5">
    <source>
        <dbReference type="PROSITE" id="PS50181"/>
    </source>
</evidence>
<keyword evidence="2 3" id="KW-0694">RNA-binding</keyword>
<feature type="domain" description="F-box" evidence="5">
    <location>
        <begin position="134"/>
        <end position="178"/>
    </location>
</feature>
<dbReference type="InterPro" id="IPR032675">
    <property type="entry name" value="LRR_dom_sf"/>
</dbReference>
<evidence type="ECO:0000256" key="1">
    <source>
        <dbReference type="ARBA" id="ARBA00022786"/>
    </source>
</evidence>
<dbReference type="PANTHER" id="PTHR13318">
    <property type="entry name" value="PARTNER OF PAIRED, ISOFORM B-RELATED"/>
    <property type="match status" value="1"/>
</dbReference>
<dbReference type="InterPro" id="IPR006553">
    <property type="entry name" value="Leu-rich_rpt_Cys-con_subtyp"/>
</dbReference>
<dbReference type="PROSITE" id="PS50102">
    <property type="entry name" value="RRM"/>
    <property type="match status" value="1"/>
</dbReference>
<proteinExistence type="predicted"/>
<reference evidence="6 7" key="1">
    <citation type="submission" date="2024-05" db="EMBL/GenBank/DDBJ databases">
        <title>The nuclear and mitochondrial genome assemblies of Tetragonisca angustula (Apidae: Meliponini), a tiny yet remarkable pollinator in the Neotropics.</title>
        <authorList>
            <person name="Ferrari R."/>
            <person name="Ricardo P.C."/>
            <person name="Dias F.C."/>
            <person name="Araujo N.S."/>
            <person name="Soares D.O."/>
            <person name="Zhou Q.-S."/>
            <person name="Zhu C.-D."/>
            <person name="Coutinho L."/>
            <person name="Airas M.C."/>
            <person name="Batista T.M."/>
        </authorList>
    </citation>
    <scope>NUCLEOTIDE SEQUENCE [LARGE SCALE GENOMIC DNA]</scope>
    <source>
        <strain evidence="6">ASF017062</strain>
        <tissue evidence="6">Abdomen</tissue>
    </source>
</reference>
<dbReference type="EMBL" id="JAWNGG020000137">
    <property type="protein sequence ID" value="KAK9299917.1"/>
    <property type="molecule type" value="Genomic_DNA"/>
</dbReference>
<dbReference type="GO" id="GO:0031146">
    <property type="term" value="P:SCF-dependent proteasomal ubiquitin-dependent protein catabolic process"/>
    <property type="evidence" value="ECO:0007669"/>
    <property type="project" value="TreeGrafter"/>
</dbReference>
<dbReference type="PROSITE" id="PS50181">
    <property type="entry name" value="FBOX"/>
    <property type="match status" value="1"/>
</dbReference>
<dbReference type="CDD" id="cd00590">
    <property type="entry name" value="RRM_SF"/>
    <property type="match status" value="1"/>
</dbReference>
<dbReference type="SMART" id="SM00360">
    <property type="entry name" value="RRM"/>
    <property type="match status" value="1"/>
</dbReference>
<dbReference type="GO" id="GO:0019005">
    <property type="term" value="C:SCF ubiquitin ligase complex"/>
    <property type="evidence" value="ECO:0007669"/>
    <property type="project" value="TreeGrafter"/>
</dbReference>
<dbReference type="Pfam" id="PF00646">
    <property type="entry name" value="F-box"/>
    <property type="match status" value="1"/>
</dbReference>
<evidence type="ECO:0008006" key="8">
    <source>
        <dbReference type="Google" id="ProtNLM"/>
    </source>
</evidence>
<comment type="caution">
    <text evidence="6">The sequence shown here is derived from an EMBL/GenBank/DDBJ whole genome shotgun (WGS) entry which is preliminary data.</text>
</comment>
<dbReference type="SMART" id="SM00367">
    <property type="entry name" value="LRR_CC"/>
    <property type="match status" value="5"/>
</dbReference>